<dbReference type="PANTHER" id="PTHR12241:SF118">
    <property type="entry name" value="TUBULIN POLYGLUTAMYLASE TTLL2-RELATED"/>
    <property type="match status" value="1"/>
</dbReference>
<sequence>MPTARIGDNVHPILGQLLQQRGWEIASGKCQDWQLNWQHSRFPILQYADCRGEQLLNRFRNAHGITRKDCLARHLRRMKSTYGNIYSFSPCTYIMPRERHQLVLQLTDPRIWIVKPCASSQGRDIYVCCSADLKSQDLSRVSCIVQEYIPHPMLVSGYKFDLRLYVLVRSFQPLRLYLYRRGLTRFSSERYSLDISSLGNVYSHLTNSSINKHSPSLGQDKDGIGIGCKWTAARLYLHLAQSGFDVDRLKRRIRHLIILTFASICQEVDPNPHCFELFGVDILIDNRAKPWLIEVNSSPALAVSCEEDQQVKIPMLNDLFDSIGFTHPVLTGQRSNEFDQIFPIPNLSTANGSKNKANMSSKSCVDAVRKDIKKTRNMNKLGE</sequence>
<protein>
    <recommendedName>
        <fullName evidence="5">Tubulin--tyrosine ligase-like protein 9</fullName>
    </recommendedName>
</protein>
<dbReference type="GO" id="GO:0070740">
    <property type="term" value="F:tubulin-glutamic acid ligase activity"/>
    <property type="evidence" value="ECO:0007669"/>
    <property type="project" value="TreeGrafter"/>
</dbReference>
<dbReference type="GO" id="GO:0000226">
    <property type="term" value="P:microtubule cytoskeleton organization"/>
    <property type="evidence" value="ECO:0007669"/>
    <property type="project" value="TreeGrafter"/>
</dbReference>
<dbReference type="Pfam" id="PF03133">
    <property type="entry name" value="TTL"/>
    <property type="match status" value="1"/>
</dbReference>
<dbReference type="GO" id="GO:0005524">
    <property type="term" value="F:ATP binding"/>
    <property type="evidence" value="ECO:0007669"/>
    <property type="project" value="UniProtKB-KW"/>
</dbReference>
<evidence type="ECO:0000256" key="2">
    <source>
        <dbReference type="ARBA" id="ARBA00022741"/>
    </source>
</evidence>
<organism evidence="4">
    <name type="scientific">Spongospora subterranea</name>
    <dbReference type="NCBI Taxonomy" id="70186"/>
    <lineage>
        <taxon>Eukaryota</taxon>
        <taxon>Sar</taxon>
        <taxon>Rhizaria</taxon>
        <taxon>Endomyxa</taxon>
        <taxon>Phytomyxea</taxon>
        <taxon>Plasmodiophorida</taxon>
        <taxon>Plasmodiophoridae</taxon>
        <taxon>Spongospora</taxon>
    </lineage>
</organism>
<evidence type="ECO:0008006" key="5">
    <source>
        <dbReference type="Google" id="ProtNLM"/>
    </source>
</evidence>
<keyword evidence="3" id="KW-0067">ATP-binding</keyword>
<dbReference type="SUPFAM" id="SSF56059">
    <property type="entry name" value="Glutathione synthetase ATP-binding domain-like"/>
    <property type="match status" value="1"/>
</dbReference>
<dbReference type="GO" id="GO:0036064">
    <property type="term" value="C:ciliary basal body"/>
    <property type="evidence" value="ECO:0007669"/>
    <property type="project" value="TreeGrafter"/>
</dbReference>
<dbReference type="EMBL" id="HACM01010262">
    <property type="protein sequence ID" value="CRZ10704.1"/>
    <property type="molecule type" value="Transcribed_RNA"/>
</dbReference>
<dbReference type="PANTHER" id="PTHR12241">
    <property type="entry name" value="TUBULIN POLYGLUTAMYLASE"/>
    <property type="match status" value="1"/>
</dbReference>
<keyword evidence="1" id="KW-0436">Ligase</keyword>
<reference evidence="4" key="1">
    <citation type="submission" date="2015-04" db="EMBL/GenBank/DDBJ databases">
        <title>The genome sequence of the plant pathogenic Rhizarian Plasmodiophora brassicae reveals insights in its biotrophic life cycle and the origin of chitin synthesis.</title>
        <authorList>
            <person name="Schwelm A."/>
            <person name="Fogelqvist J."/>
            <person name="Knaust A."/>
            <person name="Julke S."/>
            <person name="Lilja T."/>
            <person name="Dhandapani V."/>
            <person name="Bonilla-Rosso G."/>
            <person name="Karlsson M."/>
            <person name="Shevchenko A."/>
            <person name="Choi S.R."/>
            <person name="Kim H.G."/>
            <person name="Park J.Y."/>
            <person name="Lim Y.P."/>
            <person name="Ludwig-Muller J."/>
            <person name="Dixelius C."/>
        </authorList>
    </citation>
    <scope>NUCLEOTIDE SEQUENCE</scope>
    <source>
        <tissue evidence="4">Potato root galls</tissue>
    </source>
</reference>
<name>A0A0H5RPQ3_9EUKA</name>
<dbReference type="AlphaFoldDB" id="A0A0H5RPQ3"/>
<evidence type="ECO:0000256" key="1">
    <source>
        <dbReference type="ARBA" id="ARBA00022598"/>
    </source>
</evidence>
<keyword evidence="2" id="KW-0547">Nucleotide-binding</keyword>
<proteinExistence type="predicted"/>
<dbReference type="GO" id="GO:0015631">
    <property type="term" value="F:tubulin binding"/>
    <property type="evidence" value="ECO:0007669"/>
    <property type="project" value="TreeGrafter"/>
</dbReference>
<evidence type="ECO:0000256" key="3">
    <source>
        <dbReference type="ARBA" id="ARBA00022840"/>
    </source>
</evidence>
<evidence type="ECO:0000313" key="4">
    <source>
        <dbReference type="EMBL" id="CRZ10704.1"/>
    </source>
</evidence>
<dbReference type="Gene3D" id="3.30.470.20">
    <property type="entry name" value="ATP-grasp fold, B domain"/>
    <property type="match status" value="1"/>
</dbReference>
<dbReference type="InterPro" id="IPR004344">
    <property type="entry name" value="TTL/TTLL_fam"/>
</dbReference>
<dbReference type="PROSITE" id="PS51221">
    <property type="entry name" value="TTL"/>
    <property type="match status" value="1"/>
</dbReference>
<accession>A0A0H5RPQ3</accession>